<comment type="caution">
    <text evidence="3">The sequence shown here is derived from an EMBL/GenBank/DDBJ whole genome shotgun (WGS) entry which is preliminary data.</text>
</comment>
<evidence type="ECO:0000313" key="3">
    <source>
        <dbReference type="EMBL" id="OZI16447.1"/>
    </source>
</evidence>
<feature type="domain" description="Capsule synthesis protein CapA" evidence="2">
    <location>
        <begin position="4"/>
        <end position="263"/>
    </location>
</feature>
<dbReference type="SMART" id="SM00854">
    <property type="entry name" value="PGA_cap"/>
    <property type="match status" value="1"/>
</dbReference>
<accession>A0A261QV94</accession>
<dbReference type="Pfam" id="PF09587">
    <property type="entry name" value="PGA_cap"/>
    <property type="match status" value="1"/>
</dbReference>
<dbReference type="Proteomes" id="UP000216947">
    <property type="component" value="Unassembled WGS sequence"/>
</dbReference>
<dbReference type="SUPFAM" id="SSF56300">
    <property type="entry name" value="Metallo-dependent phosphatases"/>
    <property type="match status" value="1"/>
</dbReference>
<sequence>MPQVLYLLGDINFRGVNDASGLFEHVGEPLRRADMVFANLECCLYDLPGDAVERRGFYVPPAVGAALAQAGVQVAGNANNVTIGREAVMASLVELDRLGIGHVGAGADDTQARAGLVVERAGVRYGFLQRTAVYWPDFHEAGPGQPGVAVIKGHTAYRPALEQQAARTRPGVPPQVVTWADPDSLQRYRQDVADLRERADVLVASLHWGFRREVLQYQREFAHAAVDAGADIVFGHGPHMILPIETYRGRPIFYGGGNFSFQMAHHNDPHTDWVGSMLRVAIDGAGTVGEIELSFTQRNAANQTLVRPVSALPHERDLLLQGSLALGTSLQVRGDSLVLTPSGR</sequence>
<evidence type="ECO:0000259" key="2">
    <source>
        <dbReference type="SMART" id="SM00854"/>
    </source>
</evidence>
<reference evidence="4" key="1">
    <citation type="submission" date="2017-05" db="EMBL/GenBank/DDBJ databases">
        <title>Complete and WGS of Bordetella genogroups.</title>
        <authorList>
            <person name="Spilker T."/>
            <person name="Lipuma J."/>
        </authorList>
    </citation>
    <scope>NUCLEOTIDE SEQUENCE [LARGE SCALE GENOMIC DNA]</scope>
    <source>
        <strain evidence="4">AU18089</strain>
    </source>
</reference>
<comment type="similarity">
    <text evidence="1">Belongs to the CapA family.</text>
</comment>
<evidence type="ECO:0000313" key="4">
    <source>
        <dbReference type="Proteomes" id="UP000216947"/>
    </source>
</evidence>
<dbReference type="PANTHER" id="PTHR33393:SF13">
    <property type="entry name" value="PGA BIOSYNTHESIS PROTEIN CAPA"/>
    <property type="match status" value="1"/>
</dbReference>
<evidence type="ECO:0000256" key="1">
    <source>
        <dbReference type="ARBA" id="ARBA00005662"/>
    </source>
</evidence>
<keyword evidence="4" id="KW-1185">Reference proteome</keyword>
<name>A0A261QV94_9BORD</name>
<dbReference type="InterPro" id="IPR029052">
    <property type="entry name" value="Metallo-depent_PP-like"/>
</dbReference>
<dbReference type="Gene3D" id="3.60.21.10">
    <property type="match status" value="1"/>
</dbReference>
<dbReference type="RefSeq" id="WP_081745712.1">
    <property type="nucleotide sequence ID" value="NZ_NEVK01000008.1"/>
</dbReference>
<dbReference type="AlphaFoldDB" id="A0A261QV94"/>
<proteinExistence type="inferred from homology"/>
<dbReference type="InterPro" id="IPR052169">
    <property type="entry name" value="CW_Biosynth-Accessory"/>
</dbReference>
<dbReference type="PANTHER" id="PTHR33393">
    <property type="entry name" value="POLYGLUTAMINE SYNTHESIS ACCESSORY PROTEIN RV0574C-RELATED"/>
    <property type="match status" value="1"/>
</dbReference>
<gene>
    <name evidence="3" type="ORF">CAL19_17365</name>
</gene>
<protein>
    <recommendedName>
        <fullName evidence="2">Capsule synthesis protein CapA domain-containing protein</fullName>
    </recommendedName>
</protein>
<dbReference type="EMBL" id="NEVK01000008">
    <property type="protein sequence ID" value="OZI16447.1"/>
    <property type="molecule type" value="Genomic_DNA"/>
</dbReference>
<dbReference type="InterPro" id="IPR019079">
    <property type="entry name" value="Capsule_synth_CapA"/>
</dbReference>
<organism evidence="3 4">
    <name type="scientific">Bordetella genomosp. 7</name>
    <dbReference type="NCBI Taxonomy" id="1416805"/>
    <lineage>
        <taxon>Bacteria</taxon>
        <taxon>Pseudomonadati</taxon>
        <taxon>Pseudomonadota</taxon>
        <taxon>Betaproteobacteria</taxon>
        <taxon>Burkholderiales</taxon>
        <taxon>Alcaligenaceae</taxon>
        <taxon>Bordetella</taxon>
    </lineage>
</organism>